<dbReference type="InterPro" id="IPR011545">
    <property type="entry name" value="DEAD/DEAH_box_helicase_dom"/>
</dbReference>
<dbReference type="Pfam" id="PF00271">
    <property type="entry name" value="Helicase_C"/>
    <property type="match status" value="1"/>
</dbReference>
<dbReference type="SMART" id="SM00487">
    <property type="entry name" value="DEXDc"/>
    <property type="match status" value="1"/>
</dbReference>
<dbReference type="Gene3D" id="2.40.50.140">
    <property type="entry name" value="Nucleic acid-binding proteins"/>
    <property type="match status" value="1"/>
</dbReference>
<dbReference type="Pfam" id="PF19833">
    <property type="entry name" value="RecG_dom3_C"/>
    <property type="match status" value="1"/>
</dbReference>
<evidence type="ECO:0000256" key="3">
    <source>
        <dbReference type="ARBA" id="ARBA00022801"/>
    </source>
</evidence>
<dbReference type="InterPro" id="IPR047112">
    <property type="entry name" value="RecG/Mfd"/>
</dbReference>
<keyword evidence="4 12" id="KW-0347">Helicase</keyword>
<dbReference type="CDD" id="cd17992">
    <property type="entry name" value="DEXHc_RecG"/>
    <property type="match status" value="1"/>
</dbReference>
<name>A0ABU1YZ72_9MICC</name>
<keyword evidence="3 12" id="KW-0378">Hydrolase</keyword>
<evidence type="ECO:0000259" key="11">
    <source>
        <dbReference type="PROSITE" id="PS51194"/>
    </source>
</evidence>
<feature type="compositionally biased region" description="Low complexity" evidence="9">
    <location>
        <begin position="10"/>
        <end position="33"/>
    </location>
</feature>
<dbReference type="GO" id="GO:0016787">
    <property type="term" value="F:hydrolase activity"/>
    <property type="evidence" value="ECO:0007669"/>
    <property type="project" value="UniProtKB-KW"/>
</dbReference>
<reference evidence="12" key="1">
    <citation type="submission" date="2023-07" db="EMBL/GenBank/DDBJ databases">
        <title>Sequencing the genomes of 1000 actinobacteria strains.</title>
        <authorList>
            <person name="Klenk H.-P."/>
        </authorList>
    </citation>
    <scope>NUCLEOTIDE SEQUENCE</scope>
    <source>
        <strain evidence="12">DSM 13068</strain>
    </source>
</reference>
<keyword evidence="1" id="KW-0547">Nucleotide-binding</keyword>
<dbReference type="InterPro" id="IPR014001">
    <property type="entry name" value="Helicase_ATP-bd"/>
</dbReference>
<feature type="region of interest" description="Disordered" evidence="9">
    <location>
        <begin position="535"/>
        <end position="562"/>
    </location>
</feature>
<comment type="caution">
    <text evidence="12">The sequence shown here is derived from an EMBL/GenBank/DDBJ whole genome shotgun (WGS) entry which is preliminary data.</text>
</comment>
<evidence type="ECO:0000256" key="4">
    <source>
        <dbReference type="ARBA" id="ARBA00022806"/>
    </source>
</evidence>
<dbReference type="InterPro" id="IPR033454">
    <property type="entry name" value="RecG_wedge"/>
</dbReference>
<sequence length="783" mass="84020">MTAETNPQPDATASAEPSATTATAASAATSATSATLTPDTALIEALGKRDAQAIQKAFGFDTVADMLAHIPRRYLDVGELTAVRDLPLGEDVTVAARVIHAHQRRMHRRKGFLLEIEVESEQDGGLMPMTFFNGYLAAQQLTPGTRAVFSGKVTAYKGALQLSHPEYTLLGEDQEAEAKPFPIYPLKGKIGQIRMRALQAKLLERIDPETFTDPIPTPLRTHHRLPDRVSALRAIHQPENLQAAYRARQRFVFQEALVLQTFLADRKAELAGQTAVPRPKHTGGLLEAFDAALPFTLTPGQVEVGEQIASDLARSHPMNRLVQGDVGSGKTLVALRAMLQVVDAGGQAAFMAPTEVLAQQHAATLRSMLGELARAGELGAPETATRVELLTGSLKTAQKRETLLAAASGQAGIVVGTHALISEHVQFAELGLVVVDEQHRFGVEQRDKLRDGAGATPHMLVMTATPIPRTVAMTVFGDVDVSTLKGLPAGRAEVKTFVVPLALPAWKERIFTLIRDEVAQGHQAYVVVPRITASEDQHHNEPAGSPGQPGSAGQPSSAAATVAPEEGMLPLEVQAQENHTQRTPLETMYEVLAGHPALKDVRIGVLHGGMDPADKAQAMDDFENHRSDVLLATTVIEVGVDVPNATVMAIIDADAFGISQLHQLRGRIGRGNLPGTCLLVTNLEHQHPSVERLETVASTTDGFALAEEDVKLRREGDILGQSQSGGKSTLNLLRVMRDADVIQAAREDAHGIVAPGWRAAHPELARLVAELEDSESAAYLQRS</sequence>
<dbReference type="SUPFAM" id="SSF52540">
    <property type="entry name" value="P-loop containing nucleoside triphosphate hydrolases"/>
    <property type="match status" value="2"/>
</dbReference>
<keyword evidence="7" id="KW-0234">DNA repair</keyword>
<evidence type="ECO:0000313" key="12">
    <source>
        <dbReference type="EMBL" id="MDR7293665.1"/>
    </source>
</evidence>
<evidence type="ECO:0000256" key="7">
    <source>
        <dbReference type="ARBA" id="ARBA00023204"/>
    </source>
</evidence>
<evidence type="ECO:0000256" key="6">
    <source>
        <dbReference type="ARBA" id="ARBA00023125"/>
    </source>
</evidence>
<dbReference type="InterPro" id="IPR001650">
    <property type="entry name" value="Helicase_C-like"/>
</dbReference>
<protein>
    <recommendedName>
        <fullName evidence="8">Probable DNA 3'-5' helicase RecG</fullName>
    </recommendedName>
</protein>
<dbReference type="Gene3D" id="3.40.50.300">
    <property type="entry name" value="P-loop containing nucleotide triphosphate hydrolases"/>
    <property type="match status" value="2"/>
</dbReference>
<dbReference type="GO" id="GO:0003678">
    <property type="term" value="F:DNA helicase activity"/>
    <property type="evidence" value="ECO:0007669"/>
    <property type="project" value="UniProtKB-EC"/>
</dbReference>
<dbReference type="PROSITE" id="PS51192">
    <property type="entry name" value="HELICASE_ATP_BIND_1"/>
    <property type="match status" value="1"/>
</dbReference>
<evidence type="ECO:0000256" key="8">
    <source>
        <dbReference type="ARBA" id="ARBA00049819"/>
    </source>
</evidence>
<gene>
    <name evidence="12" type="ORF">J2S67_000933</name>
</gene>
<feature type="compositionally biased region" description="Low complexity" evidence="9">
    <location>
        <begin position="542"/>
        <end position="560"/>
    </location>
</feature>
<dbReference type="PANTHER" id="PTHR47964">
    <property type="entry name" value="ATP-DEPENDENT DNA HELICASE HOMOLOG RECG, CHLOROPLASTIC"/>
    <property type="match status" value="1"/>
</dbReference>
<dbReference type="RefSeq" id="WP_084590485.1">
    <property type="nucleotide sequence ID" value="NZ_JAVDXX010000001.1"/>
</dbReference>
<dbReference type="PROSITE" id="PS51194">
    <property type="entry name" value="HELICASE_CTER"/>
    <property type="match status" value="1"/>
</dbReference>
<evidence type="ECO:0000313" key="13">
    <source>
        <dbReference type="Proteomes" id="UP001180715"/>
    </source>
</evidence>
<dbReference type="InterPro" id="IPR027417">
    <property type="entry name" value="P-loop_NTPase"/>
</dbReference>
<evidence type="ECO:0000256" key="9">
    <source>
        <dbReference type="SAM" id="MobiDB-lite"/>
    </source>
</evidence>
<evidence type="ECO:0000259" key="10">
    <source>
        <dbReference type="PROSITE" id="PS51192"/>
    </source>
</evidence>
<keyword evidence="2" id="KW-0227">DNA damage</keyword>
<evidence type="ECO:0000256" key="5">
    <source>
        <dbReference type="ARBA" id="ARBA00022840"/>
    </source>
</evidence>
<dbReference type="Pfam" id="PF17191">
    <property type="entry name" value="RecG_wedge"/>
    <property type="match status" value="1"/>
</dbReference>
<dbReference type="InterPro" id="IPR012340">
    <property type="entry name" value="NA-bd_OB-fold"/>
</dbReference>
<dbReference type="EMBL" id="JAVDXX010000001">
    <property type="protein sequence ID" value="MDR7293665.1"/>
    <property type="molecule type" value="Genomic_DNA"/>
</dbReference>
<feature type="domain" description="Helicase C-terminal" evidence="11">
    <location>
        <begin position="554"/>
        <end position="711"/>
    </location>
</feature>
<proteinExistence type="predicted"/>
<keyword evidence="6" id="KW-0238">DNA-binding</keyword>
<accession>A0ABU1YZ72</accession>
<dbReference type="PANTHER" id="PTHR47964:SF1">
    <property type="entry name" value="ATP-DEPENDENT DNA HELICASE HOMOLOG RECG, CHLOROPLASTIC"/>
    <property type="match status" value="1"/>
</dbReference>
<keyword evidence="5" id="KW-0067">ATP-binding</keyword>
<dbReference type="InterPro" id="IPR045562">
    <property type="entry name" value="RecG_dom3_C"/>
</dbReference>
<dbReference type="SMART" id="SM00490">
    <property type="entry name" value="HELICc"/>
    <property type="match status" value="1"/>
</dbReference>
<feature type="domain" description="Helicase ATP-binding" evidence="10">
    <location>
        <begin position="311"/>
        <end position="484"/>
    </location>
</feature>
<evidence type="ECO:0000256" key="1">
    <source>
        <dbReference type="ARBA" id="ARBA00022741"/>
    </source>
</evidence>
<dbReference type="Proteomes" id="UP001180715">
    <property type="component" value="Unassembled WGS sequence"/>
</dbReference>
<feature type="region of interest" description="Disordered" evidence="9">
    <location>
        <begin position="1"/>
        <end position="33"/>
    </location>
</feature>
<keyword evidence="13" id="KW-1185">Reference proteome</keyword>
<evidence type="ECO:0000256" key="2">
    <source>
        <dbReference type="ARBA" id="ARBA00022763"/>
    </source>
</evidence>
<dbReference type="Pfam" id="PF00270">
    <property type="entry name" value="DEAD"/>
    <property type="match status" value="1"/>
</dbReference>
<organism evidence="12 13">
    <name type="scientific">Pseudoglutamicibacter albus</name>
    <dbReference type="NCBI Taxonomy" id="98671"/>
    <lineage>
        <taxon>Bacteria</taxon>
        <taxon>Bacillati</taxon>
        <taxon>Actinomycetota</taxon>
        <taxon>Actinomycetes</taxon>
        <taxon>Micrococcales</taxon>
        <taxon>Micrococcaceae</taxon>
        <taxon>Pseudoglutamicibacter</taxon>
    </lineage>
</organism>
<dbReference type="CDD" id="cd04488">
    <property type="entry name" value="RecG_wedge_OBF"/>
    <property type="match status" value="1"/>
</dbReference>
<dbReference type="SUPFAM" id="SSF50249">
    <property type="entry name" value="Nucleic acid-binding proteins"/>
    <property type="match status" value="1"/>
</dbReference>